<dbReference type="PROSITE" id="PS50893">
    <property type="entry name" value="ABC_TRANSPORTER_2"/>
    <property type="match status" value="1"/>
</dbReference>
<protein>
    <submittedName>
        <fullName evidence="8">ATP-binding cassette domain-containing protein</fullName>
    </submittedName>
</protein>
<dbReference type="Proteomes" id="UP001056381">
    <property type="component" value="Chromosome"/>
</dbReference>
<dbReference type="InterPro" id="IPR005895">
    <property type="entry name" value="ABC_transptr_haem_export_CcmA"/>
</dbReference>
<gene>
    <name evidence="8" type="ORF">M9B40_03790</name>
</gene>
<evidence type="ECO:0000313" key="9">
    <source>
        <dbReference type="Proteomes" id="UP001056381"/>
    </source>
</evidence>
<dbReference type="InterPro" id="IPR027417">
    <property type="entry name" value="P-loop_NTPase"/>
</dbReference>
<proteinExistence type="predicted"/>
<name>A0A9Q8U217_9GAMM</name>
<feature type="domain" description="ABC transporter" evidence="7">
    <location>
        <begin position="5"/>
        <end position="190"/>
    </location>
</feature>
<dbReference type="GO" id="GO:0016887">
    <property type="term" value="F:ATP hydrolysis activity"/>
    <property type="evidence" value="ECO:0007669"/>
    <property type="project" value="InterPro"/>
</dbReference>
<evidence type="ECO:0000256" key="6">
    <source>
        <dbReference type="ARBA" id="ARBA00023136"/>
    </source>
</evidence>
<evidence type="ECO:0000256" key="3">
    <source>
        <dbReference type="ARBA" id="ARBA00022748"/>
    </source>
</evidence>
<dbReference type="GO" id="GO:0022857">
    <property type="term" value="F:transmembrane transporter activity"/>
    <property type="evidence" value="ECO:0007669"/>
    <property type="project" value="InterPro"/>
</dbReference>
<dbReference type="Gene3D" id="3.40.50.300">
    <property type="entry name" value="P-loop containing nucleotide triphosphate hydrolases"/>
    <property type="match status" value="1"/>
</dbReference>
<dbReference type="GO" id="GO:0017004">
    <property type="term" value="P:cytochrome complex assembly"/>
    <property type="evidence" value="ECO:0007669"/>
    <property type="project" value="UniProtKB-KW"/>
</dbReference>
<evidence type="ECO:0000259" key="7">
    <source>
        <dbReference type="PROSITE" id="PS50893"/>
    </source>
</evidence>
<evidence type="ECO:0000256" key="2">
    <source>
        <dbReference type="ARBA" id="ARBA00022741"/>
    </source>
</evidence>
<keyword evidence="6" id="KW-0472">Membrane</keyword>
<dbReference type="AlphaFoldDB" id="A0A9Q8U217"/>
<evidence type="ECO:0000313" key="8">
    <source>
        <dbReference type="EMBL" id="URQ62857.1"/>
    </source>
</evidence>
<keyword evidence="2" id="KW-0547">Nucleotide-binding</keyword>
<evidence type="ECO:0000256" key="5">
    <source>
        <dbReference type="ARBA" id="ARBA00022967"/>
    </source>
</evidence>
<dbReference type="InterPro" id="IPR003593">
    <property type="entry name" value="AAA+_ATPase"/>
</dbReference>
<reference evidence="8" key="1">
    <citation type="submission" date="2022-05" db="EMBL/GenBank/DDBJ databases">
        <title>Single-amplified genomics reveal most streamlined microbe among free-living bacteria.</title>
        <authorList>
            <person name="Roda-Garcia J."/>
            <person name="Haro-Moreno J.M."/>
            <person name="Rodriguez-Valera F."/>
            <person name="Almagro-Moreno S."/>
            <person name="Lopez-Perez M."/>
        </authorList>
    </citation>
    <scope>NUCLEOTIDE SEQUENCE</scope>
    <source>
        <strain evidence="8">TMED112-D2-2</strain>
    </source>
</reference>
<keyword evidence="4 8" id="KW-0067">ATP-binding</keyword>
<dbReference type="SMART" id="SM00382">
    <property type="entry name" value="AAA"/>
    <property type="match status" value="1"/>
</dbReference>
<dbReference type="PROSITE" id="PS00211">
    <property type="entry name" value="ABC_TRANSPORTER_1"/>
    <property type="match status" value="1"/>
</dbReference>
<organism evidence="8 9">
    <name type="scientific">SAR86 cluster bacterium</name>
    <dbReference type="NCBI Taxonomy" id="2030880"/>
    <lineage>
        <taxon>Bacteria</taxon>
        <taxon>Pseudomonadati</taxon>
        <taxon>Pseudomonadota</taxon>
        <taxon>Gammaproteobacteria</taxon>
        <taxon>SAR86 cluster</taxon>
    </lineage>
</organism>
<dbReference type="InterPro" id="IPR017871">
    <property type="entry name" value="ABC_transporter-like_CS"/>
</dbReference>
<dbReference type="PANTHER" id="PTHR43499:SF1">
    <property type="entry name" value="ABC TRANSPORTER I FAMILY MEMBER 1"/>
    <property type="match status" value="1"/>
</dbReference>
<evidence type="ECO:0000256" key="1">
    <source>
        <dbReference type="ARBA" id="ARBA00022448"/>
    </source>
</evidence>
<dbReference type="PANTHER" id="PTHR43499">
    <property type="entry name" value="ABC TRANSPORTER I FAMILY MEMBER 1"/>
    <property type="match status" value="1"/>
</dbReference>
<keyword evidence="1" id="KW-0813">Transport</keyword>
<dbReference type="GO" id="GO:0005524">
    <property type="term" value="F:ATP binding"/>
    <property type="evidence" value="ECO:0007669"/>
    <property type="project" value="UniProtKB-KW"/>
</dbReference>
<accession>A0A9Q8U217</accession>
<keyword evidence="3" id="KW-0201">Cytochrome c-type biogenesis</keyword>
<keyword evidence="9" id="KW-1185">Reference proteome</keyword>
<dbReference type="SUPFAM" id="SSF52540">
    <property type="entry name" value="P-loop containing nucleoside triphosphate hydrolases"/>
    <property type="match status" value="1"/>
</dbReference>
<dbReference type="Pfam" id="PF00005">
    <property type="entry name" value="ABC_tran"/>
    <property type="match status" value="1"/>
</dbReference>
<dbReference type="EMBL" id="CP097966">
    <property type="protein sequence ID" value="URQ62857.1"/>
    <property type="molecule type" value="Genomic_DNA"/>
</dbReference>
<keyword evidence="5" id="KW-1278">Translocase</keyword>
<evidence type="ECO:0000256" key="4">
    <source>
        <dbReference type="ARBA" id="ARBA00022840"/>
    </source>
</evidence>
<dbReference type="InterPro" id="IPR003439">
    <property type="entry name" value="ABC_transporter-like_ATP-bd"/>
</dbReference>
<sequence>MTTICSIKNLSYAIDGNVILNNFSMEIEKNDFIEIRGSNGSGKSTLLKIFCKLIPSKACEYRDNFKEHIDYLGHKNSLVEELSIRRNFELEGLALDSDIAKNFDIKELYDELCANLSFGEKRKFAIAKLLQAKKKIWVLDEPFAGLDAVSYDFLVKAFKQHIRSGGTILLTNHQTEIPDTKKVNLDEKIS</sequence>